<evidence type="ECO:0000313" key="14">
    <source>
        <dbReference type="Proteomes" id="UP001307889"/>
    </source>
</evidence>
<protein>
    <submittedName>
        <fullName evidence="13">Hydra magnipapillata</fullName>
    </submittedName>
</protein>
<organism evidence="13 14">
    <name type="scientific">Nesidiocoris tenuis</name>
    <dbReference type="NCBI Taxonomy" id="355587"/>
    <lineage>
        <taxon>Eukaryota</taxon>
        <taxon>Metazoa</taxon>
        <taxon>Ecdysozoa</taxon>
        <taxon>Arthropoda</taxon>
        <taxon>Hexapoda</taxon>
        <taxon>Insecta</taxon>
        <taxon>Pterygota</taxon>
        <taxon>Neoptera</taxon>
        <taxon>Paraneoptera</taxon>
        <taxon>Hemiptera</taxon>
        <taxon>Heteroptera</taxon>
        <taxon>Panheteroptera</taxon>
        <taxon>Cimicomorpha</taxon>
        <taxon>Miridae</taxon>
        <taxon>Dicyphina</taxon>
        <taxon>Nesidiocoris</taxon>
    </lineage>
</organism>
<dbReference type="InterPro" id="IPR057670">
    <property type="entry name" value="SH3_retrovirus"/>
</dbReference>
<keyword evidence="2" id="KW-0479">Metal-binding</keyword>
<keyword evidence="3" id="KW-0255">Endonuclease</keyword>
<proteinExistence type="predicted"/>
<evidence type="ECO:0000256" key="10">
    <source>
        <dbReference type="ARBA" id="ARBA00023268"/>
    </source>
</evidence>
<dbReference type="SUPFAM" id="SSF56672">
    <property type="entry name" value="DNA/RNA polymerases"/>
    <property type="match status" value="1"/>
</dbReference>
<evidence type="ECO:0000256" key="8">
    <source>
        <dbReference type="ARBA" id="ARBA00022932"/>
    </source>
</evidence>
<dbReference type="CDD" id="cd09272">
    <property type="entry name" value="RNase_HI_RT_Ty1"/>
    <property type="match status" value="1"/>
</dbReference>
<dbReference type="Proteomes" id="UP001307889">
    <property type="component" value="Chromosome 6"/>
</dbReference>
<keyword evidence="1" id="KW-0540">Nuclease</keyword>
<keyword evidence="9" id="KW-0233">DNA recombination</keyword>
<evidence type="ECO:0000256" key="11">
    <source>
        <dbReference type="SAM" id="MobiDB-lite"/>
    </source>
</evidence>
<evidence type="ECO:0000256" key="2">
    <source>
        <dbReference type="ARBA" id="ARBA00022723"/>
    </source>
</evidence>
<evidence type="ECO:0000259" key="12">
    <source>
        <dbReference type="PROSITE" id="PS50994"/>
    </source>
</evidence>
<keyword evidence="7" id="KW-0695">RNA-directed DNA polymerase</keyword>
<dbReference type="Gene3D" id="3.30.420.10">
    <property type="entry name" value="Ribonuclease H-like superfamily/Ribonuclease H"/>
    <property type="match status" value="1"/>
</dbReference>
<feature type="compositionally biased region" description="Acidic residues" evidence="11">
    <location>
        <begin position="205"/>
        <end position="214"/>
    </location>
</feature>
<evidence type="ECO:0000256" key="3">
    <source>
        <dbReference type="ARBA" id="ARBA00022759"/>
    </source>
</evidence>
<keyword evidence="14" id="KW-1185">Reference proteome</keyword>
<dbReference type="InterPro" id="IPR001584">
    <property type="entry name" value="Integrase_cat-core"/>
</dbReference>
<evidence type="ECO:0000313" key="13">
    <source>
        <dbReference type="EMBL" id="BES95264.1"/>
    </source>
</evidence>
<keyword evidence="8" id="KW-0239">DNA-directed DNA polymerase</keyword>
<keyword evidence="8" id="KW-0548">Nucleotidyltransferase</keyword>
<keyword evidence="6" id="KW-0229">DNA integration</keyword>
<reference evidence="13 14" key="1">
    <citation type="submission" date="2023-09" db="EMBL/GenBank/DDBJ databases">
        <title>Nesidiocoris tenuis whole genome shotgun sequence.</title>
        <authorList>
            <person name="Shibata T."/>
            <person name="Shimoda M."/>
            <person name="Kobayashi T."/>
            <person name="Uehara T."/>
        </authorList>
    </citation>
    <scope>NUCLEOTIDE SEQUENCE [LARGE SCALE GENOMIC DNA]</scope>
    <source>
        <strain evidence="13 14">Japan</strain>
    </source>
</reference>
<dbReference type="InterPro" id="IPR012337">
    <property type="entry name" value="RNaseH-like_sf"/>
</dbReference>
<accession>A0ABN7AVD8</accession>
<dbReference type="InterPro" id="IPR043502">
    <property type="entry name" value="DNA/RNA_pol_sf"/>
</dbReference>
<feature type="domain" description="Integrase catalytic" evidence="12">
    <location>
        <begin position="1"/>
        <end position="111"/>
    </location>
</feature>
<gene>
    <name evidence="13" type="ORF">NTJ_08073</name>
</gene>
<evidence type="ECO:0000256" key="9">
    <source>
        <dbReference type="ARBA" id="ARBA00023172"/>
    </source>
</evidence>
<dbReference type="PANTHER" id="PTHR42648:SF11">
    <property type="entry name" value="TRANSPOSON TY4-P GAG-POL POLYPROTEIN"/>
    <property type="match status" value="1"/>
</dbReference>
<dbReference type="PROSITE" id="PS50994">
    <property type="entry name" value="INTEGRASE"/>
    <property type="match status" value="1"/>
</dbReference>
<evidence type="ECO:0000256" key="7">
    <source>
        <dbReference type="ARBA" id="ARBA00022918"/>
    </source>
</evidence>
<dbReference type="EMBL" id="AP028914">
    <property type="protein sequence ID" value="BES95264.1"/>
    <property type="molecule type" value="Genomic_DNA"/>
</dbReference>
<keyword evidence="4" id="KW-0378">Hydrolase</keyword>
<keyword evidence="10" id="KW-0511">Multifunctional enzyme</keyword>
<name>A0ABN7AVD8_9HEMI</name>
<keyword evidence="5" id="KW-0460">Magnesium</keyword>
<dbReference type="Pfam" id="PF25597">
    <property type="entry name" value="SH3_retrovirus"/>
    <property type="match status" value="1"/>
</dbReference>
<evidence type="ECO:0000256" key="6">
    <source>
        <dbReference type="ARBA" id="ARBA00022908"/>
    </source>
</evidence>
<dbReference type="Pfam" id="PF07727">
    <property type="entry name" value="RVT_2"/>
    <property type="match status" value="1"/>
</dbReference>
<evidence type="ECO:0000256" key="5">
    <source>
        <dbReference type="ARBA" id="ARBA00022842"/>
    </source>
</evidence>
<sequence>MLAEASALGHVVKELLTDNGGEYICESVRKILQEKGIRHRTTMPYTPEQSGCSERDNRTVVEVARTLMHSHEEFPQALWAEMINTAAYILNRSGVSSIPNKSPHELWIGNKPNIKNLRIIGSVCYAHIPKQQRKKMSKKAVKGILIGYENNEGYRIWCKETNKLIRSRDVVFNEAPLPSDSNVPLRSLFDTVESDEDRQVLQPEENSEAEEISEPVENPVTTTDAPQICDEEIPGNLQEISEESESVDCQDDFHEFSPMKLRDRSTLRKPQRFEDYIMTLVNEIAEVKTPDTYKEAMKSENREKWIEAMNSEMNSLTQMKTWSLENLPAGKKAISCKWVFKVKTNPDGTIDRFKARLVAKGFLQKKGCDYDQTFSPVARMGTVRAILSIAADKKMCLSQFDVETAFLNGYLEEDIFMKQPEGYDDGTGRVCHLKRSLYGLKQAPRCFNIRFVQYLKQNLKFKQSDADPCLFVRKTESSMIMIALYVDDGLVASTDKKSLDAFLDELRMEFKITTKSASYFLGLEIEQREDTIKISQKAYTKKILEKFGMNGCRSISTPMVKDGKIEENQAKVSDFPYRQIIGALMYLMVGTRPDISYALGVVSRSLENPSATDILRVKRILRYLKGSIELGISYTSGYKSGILESFSDADHGNDESTARSTTGVVAVYAGGAISWISQRQCSVAISTTEAEVVAASEGAREIIWLKRLFEDLIDLPQNW</sequence>
<dbReference type="InterPro" id="IPR039537">
    <property type="entry name" value="Retrotran_Ty1/copia-like"/>
</dbReference>
<feature type="region of interest" description="Disordered" evidence="11">
    <location>
        <begin position="193"/>
        <end position="227"/>
    </location>
</feature>
<dbReference type="InterPro" id="IPR036397">
    <property type="entry name" value="RNaseH_sf"/>
</dbReference>
<dbReference type="SUPFAM" id="SSF53098">
    <property type="entry name" value="Ribonuclease H-like"/>
    <property type="match status" value="1"/>
</dbReference>
<evidence type="ECO:0000256" key="1">
    <source>
        <dbReference type="ARBA" id="ARBA00022722"/>
    </source>
</evidence>
<evidence type="ECO:0000256" key="4">
    <source>
        <dbReference type="ARBA" id="ARBA00022801"/>
    </source>
</evidence>
<dbReference type="PANTHER" id="PTHR42648">
    <property type="entry name" value="TRANSPOSASE, PUTATIVE-RELATED"/>
    <property type="match status" value="1"/>
</dbReference>
<dbReference type="InterPro" id="IPR013103">
    <property type="entry name" value="RVT_2"/>
</dbReference>
<keyword evidence="8" id="KW-0808">Transferase</keyword>